<dbReference type="EMBL" id="JAVXUP010000112">
    <property type="protein sequence ID" value="KAK3037878.1"/>
    <property type="molecule type" value="Genomic_DNA"/>
</dbReference>
<dbReference type="Proteomes" id="UP001188597">
    <property type="component" value="Unassembled WGS sequence"/>
</dbReference>
<protein>
    <submittedName>
        <fullName evidence="2">Uncharacterized protein</fullName>
    </submittedName>
</protein>
<evidence type="ECO:0000313" key="2">
    <source>
        <dbReference type="EMBL" id="KAK3037878.1"/>
    </source>
</evidence>
<organism evidence="2 3">
    <name type="scientific">Escallonia herrerae</name>
    <dbReference type="NCBI Taxonomy" id="1293975"/>
    <lineage>
        <taxon>Eukaryota</taxon>
        <taxon>Viridiplantae</taxon>
        <taxon>Streptophyta</taxon>
        <taxon>Embryophyta</taxon>
        <taxon>Tracheophyta</taxon>
        <taxon>Spermatophyta</taxon>
        <taxon>Magnoliopsida</taxon>
        <taxon>eudicotyledons</taxon>
        <taxon>Gunneridae</taxon>
        <taxon>Pentapetalae</taxon>
        <taxon>asterids</taxon>
        <taxon>campanulids</taxon>
        <taxon>Escalloniales</taxon>
        <taxon>Escalloniaceae</taxon>
        <taxon>Escallonia</taxon>
    </lineage>
</organism>
<dbReference type="AlphaFoldDB" id="A0AA88X0Y5"/>
<name>A0AA88X0Y5_9ASTE</name>
<feature type="region of interest" description="Disordered" evidence="1">
    <location>
        <begin position="56"/>
        <end position="75"/>
    </location>
</feature>
<accession>A0AA88X0Y5</accession>
<feature type="compositionally biased region" description="Polar residues" evidence="1">
    <location>
        <begin position="56"/>
        <end position="73"/>
    </location>
</feature>
<proteinExistence type="predicted"/>
<reference evidence="2" key="1">
    <citation type="submission" date="2022-12" db="EMBL/GenBank/DDBJ databases">
        <title>Draft genome assemblies for two species of Escallonia (Escalloniales).</title>
        <authorList>
            <person name="Chanderbali A."/>
            <person name="Dervinis C."/>
            <person name="Anghel I."/>
            <person name="Soltis D."/>
            <person name="Soltis P."/>
            <person name="Zapata F."/>
        </authorList>
    </citation>
    <scope>NUCLEOTIDE SEQUENCE</scope>
    <source>
        <strain evidence="2">UCBG64.0493</strain>
        <tissue evidence="2">Leaf</tissue>
    </source>
</reference>
<sequence length="254" mass="28229">MELVPEAVEVVYGNLAEVSRVVVTCRRGCGGRSSPGVSPAAGVLVLRMKVRDGASLSSDSKNLENGGNQNSLGERNKKVDYEEEWELAEQRETAGEMLIRGERNIRGGSLLEDGEIEFSVTSSSMSDLEAVLTAIIDRIFSHRSAEPGSASLQETVHISGYCKIFKRSRRIRWCNLLPSVRKFLGSLLMPSDPGSQVPRLLHSENIDSSVLLLREEYAWHLGGALSQLELDDWKLLYHKPSVVRTDMQERNFPD</sequence>
<keyword evidence="3" id="KW-1185">Reference proteome</keyword>
<gene>
    <name evidence="2" type="ORF">RJ639_031238</name>
</gene>
<evidence type="ECO:0000313" key="3">
    <source>
        <dbReference type="Proteomes" id="UP001188597"/>
    </source>
</evidence>
<evidence type="ECO:0000256" key="1">
    <source>
        <dbReference type="SAM" id="MobiDB-lite"/>
    </source>
</evidence>
<comment type="caution">
    <text evidence="2">The sequence shown here is derived from an EMBL/GenBank/DDBJ whole genome shotgun (WGS) entry which is preliminary data.</text>
</comment>